<evidence type="ECO:0000256" key="6">
    <source>
        <dbReference type="ARBA" id="ARBA00023170"/>
    </source>
</evidence>
<name>A0AAW0IJF8_QUESU</name>
<dbReference type="EMBL" id="PKMF04001113">
    <property type="protein sequence ID" value="KAK7814316.1"/>
    <property type="molecule type" value="Genomic_DNA"/>
</dbReference>
<evidence type="ECO:0000256" key="7">
    <source>
        <dbReference type="ARBA" id="ARBA00023180"/>
    </source>
</evidence>
<comment type="caution">
    <text evidence="8">The sequence shown here is derived from an EMBL/GenBank/DDBJ whole genome shotgun (WGS) entry which is preliminary data.</text>
</comment>
<keyword evidence="9" id="KW-1185">Reference proteome</keyword>
<dbReference type="InterPro" id="IPR046956">
    <property type="entry name" value="RLP23-like"/>
</dbReference>
<keyword evidence="2" id="KW-0812">Transmembrane</keyword>
<dbReference type="PANTHER" id="PTHR48063:SF98">
    <property type="entry name" value="LRR RECEPTOR-LIKE SERINE_THREONINE-PROTEIN KINASE FLS2"/>
    <property type="match status" value="1"/>
</dbReference>
<keyword evidence="7" id="KW-0325">Glycoprotein</keyword>
<sequence length="125" mass="14323">MYLIKLINLFENKFDCNVSKPKIFDAFSYIANLELNEAPVSQKCSIAIDKNEDDSENSCLCLEMRVGCSVGSWGICGVLFFKRTSRHHDFRFINDVKDQCDYNVKSELFLEILSELALHCAANRN</sequence>
<keyword evidence="6" id="KW-0675">Receptor</keyword>
<gene>
    <name evidence="8" type="ORF">CFP56_003324</name>
</gene>
<comment type="subcellular location">
    <subcellularLocation>
        <location evidence="1">Membrane</location>
        <topology evidence="1">Single-pass type I membrane protein</topology>
    </subcellularLocation>
</comment>
<accession>A0AAW0IJF8</accession>
<organism evidence="8 9">
    <name type="scientific">Quercus suber</name>
    <name type="common">Cork oak</name>
    <dbReference type="NCBI Taxonomy" id="58331"/>
    <lineage>
        <taxon>Eukaryota</taxon>
        <taxon>Viridiplantae</taxon>
        <taxon>Streptophyta</taxon>
        <taxon>Embryophyta</taxon>
        <taxon>Tracheophyta</taxon>
        <taxon>Spermatophyta</taxon>
        <taxon>Magnoliopsida</taxon>
        <taxon>eudicotyledons</taxon>
        <taxon>Gunneridae</taxon>
        <taxon>Pentapetalae</taxon>
        <taxon>rosids</taxon>
        <taxon>fabids</taxon>
        <taxon>Fagales</taxon>
        <taxon>Fagaceae</taxon>
        <taxon>Quercus</taxon>
    </lineage>
</organism>
<evidence type="ECO:0000256" key="4">
    <source>
        <dbReference type="ARBA" id="ARBA00022989"/>
    </source>
</evidence>
<reference evidence="8 9" key="1">
    <citation type="journal article" date="2018" name="Sci. Data">
        <title>The draft genome sequence of cork oak.</title>
        <authorList>
            <person name="Ramos A.M."/>
            <person name="Usie A."/>
            <person name="Barbosa P."/>
            <person name="Barros P.M."/>
            <person name="Capote T."/>
            <person name="Chaves I."/>
            <person name="Simoes F."/>
            <person name="Abreu I."/>
            <person name="Carrasquinho I."/>
            <person name="Faro C."/>
            <person name="Guimaraes J.B."/>
            <person name="Mendonca D."/>
            <person name="Nobrega F."/>
            <person name="Rodrigues L."/>
            <person name="Saibo N.J.M."/>
            <person name="Varela M.C."/>
            <person name="Egas C."/>
            <person name="Matos J."/>
            <person name="Miguel C.M."/>
            <person name="Oliveira M.M."/>
            <person name="Ricardo C.P."/>
            <person name="Goncalves S."/>
        </authorList>
    </citation>
    <scope>NUCLEOTIDE SEQUENCE [LARGE SCALE GENOMIC DNA]</scope>
    <source>
        <strain evidence="9">cv. HL8</strain>
    </source>
</reference>
<dbReference type="AlphaFoldDB" id="A0AAW0IJF8"/>
<evidence type="ECO:0000256" key="2">
    <source>
        <dbReference type="ARBA" id="ARBA00022692"/>
    </source>
</evidence>
<evidence type="ECO:0000256" key="3">
    <source>
        <dbReference type="ARBA" id="ARBA00022729"/>
    </source>
</evidence>
<evidence type="ECO:0000313" key="9">
    <source>
        <dbReference type="Proteomes" id="UP000237347"/>
    </source>
</evidence>
<dbReference type="Proteomes" id="UP000237347">
    <property type="component" value="Unassembled WGS sequence"/>
</dbReference>
<keyword evidence="4" id="KW-1133">Transmembrane helix</keyword>
<evidence type="ECO:0000256" key="1">
    <source>
        <dbReference type="ARBA" id="ARBA00004479"/>
    </source>
</evidence>
<evidence type="ECO:0000313" key="8">
    <source>
        <dbReference type="EMBL" id="KAK7814316.1"/>
    </source>
</evidence>
<evidence type="ECO:0000256" key="5">
    <source>
        <dbReference type="ARBA" id="ARBA00023136"/>
    </source>
</evidence>
<dbReference type="PANTHER" id="PTHR48063">
    <property type="entry name" value="LRR RECEPTOR-LIKE KINASE"/>
    <property type="match status" value="1"/>
</dbReference>
<keyword evidence="3" id="KW-0732">Signal</keyword>
<proteinExistence type="predicted"/>
<dbReference type="GO" id="GO:0016020">
    <property type="term" value="C:membrane"/>
    <property type="evidence" value="ECO:0007669"/>
    <property type="project" value="UniProtKB-SubCell"/>
</dbReference>
<keyword evidence="5" id="KW-0472">Membrane</keyword>
<protein>
    <submittedName>
        <fullName evidence="8">Uncharacterized protein</fullName>
    </submittedName>
</protein>
<feature type="non-terminal residue" evidence="8">
    <location>
        <position position="125"/>
    </location>
</feature>